<evidence type="ECO:0000259" key="4">
    <source>
        <dbReference type="Pfam" id="PF13439"/>
    </source>
</evidence>
<evidence type="ECO:0000313" key="5">
    <source>
        <dbReference type="EMBL" id="GFG92548.1"/>
    </source>
</evidence>
<feature type="domain" description="Glycosyltransferase subfamily 4-like N-terminal" evidence="4">
    <location>
        <begin position="21"/>
        <end position="163"/>
    </location>
</feature>
<keyword evidence="6" id="KW-1185">Reference proteome</keyword>
<comment type="caution">
    <text evidence="5">The sequence shown here is derived from an EMBL/GenBank/DDBJ whole genome shotgun (WGS) entry which is preliminary data.</text>
</comment>
<sequence length="400" mass="44569">MTARRVLWLSPWLRPLARVQAEALQRRGTEVLLVTSDQHPESDAPRSYELVLDPRFRTVATWPDTVAAWRRVRDFRADVVITELVRDPRWIALTGRKPRIQLVHDDRPHDAGEQRPAYERAVFDRWGARSAATVTYSRYVAAAVTARRDVAGTDVHVVPLTSDLDAKHVPSLVSSYERRDFVMIGRLNPYKNIDVVLEAWRRHVDGGEWRGDNLVLIGDGQLGDRRLPKHTQWRAGRYRYSDVIEMLAAAKGSVAHYRRASQSGVQVLSMQQAVMPIVSTAGGLPEYQPPECAPVGIDDVAGLAATFDRLADPAVAARSGVVAARHYAQRCTVEHAADGLLKVIDEVLSPAASGRNSHAPRRSRARIASAWRTDEIHPTSPWTSGRARRRTPTPAAAPTR</sequence>
<dbReference type="CDD" id="cd03801">
    <property type="entry name" value="GT4_PimA-like"/>
    <property type="match status" value="1"/>
</dbReference>
<reference evidence="5 6" key="1">
    <citation type="journal article" date="2019" name="Emerg. Microbes Infect.">
        <title>Comprehensive subspecies identification of 175 nontuberculous mycobacteria species based on 7547 genomic profiles.</title>
        <authorList>
            <person name="Matsumoto Y."/>
            <person name="Kinjo T."/>
            <person name="Motooka D."/>
            <person name="Nabeya D."/>
            <person name="Jung N."/>
            <person name="Uechi K."/>
            <person name="Horii T."/>
            <person name="Iida T."/>
            <person name="Fujita J."/>
            <person name="Nakamura S."/>
        </authorList>
    </citation>
    <scope>NUCLEOTIDE SEQUENCE [LARGE SCALE GENOMIC DNA]</scope>
    <source>
        <strain evidence="5 6">JCM 30725</strain>
    </source>
</reference>
<dbReference type="PANTHER" id="PTHR12526:SF510">
    <property type="entry name" value="D-INOSITOL 3-PHOSPHATE GLYCOSYLTRANSFERASE"/>
    <property type="match status" value="1"/>
</dbReference>
<feature type="region of interest" description="Disordered" evidence="3">
    <location>
        <begin position="352"/>
        <end position="400"/>
    </location>
</feature>
<evidence type="ECO:0000313" key="6">
    <source>
        <dbReference type="Proteomes" id="UP000465360"/>
    </source>
</evidence>
<dbReference type="EMBL" id="BLKZ01000001">
    <property type="protein sequence ID" value="GFG92548.1"/>
    <property type="molecule type" value="Genomic_DNA"/>
</dbReference>
<dbReference type="InterPro" id="IPR028098">
    <property type="entry name" value="Glyco_trans_4-like_N"/>
</dbReference>
<evidence type="ECO:0000256" key="1">
    <source>
        <dbReference type="ARBA" id="ARBA00022676"/>
    </source>
</evidence>
<dbReference type="Proteomes" id="UP000465360">
    <property type="component" value="Unassembled WGS sequence"/>
</dbReference>
<dbReference type="AlphaFoldDB" id="A0A7I9YVA3"/>
<dbReference type="GO" id="GO:0016757">
    <property type="term" value="F:glycosyltransferase activity"/>
    <property type="evidence" value="ECO:0007669"/>
    <property type="project" value="UniProtKB-KW"/>
</dbReference>
<organism evidence="5 6">
    <name type="scientific">Mycobacterium bourgelatii</name>
    <dbReference type="NCBI Taxonomy" id="1273442"/>
    <lineage>
        <taxon>Bacteria</taxon>
        <taxon>Bacillati</taxon>
        <taxon>Actinomycetota</taxon>
        <taxon>Actinomycetes</taxon>
        <taxon>Mycobacteriales</taxon>
        <taxon>Mycobacteriaceae</taxon>
        <taxon>Mycobacterium</taxon>
    </lineage>
</organism>
<dbReference type="Gene3D" id="3.40.50.2000">
    <property type="entry name" value="Glycogen Phosphorylase B"/>
    <property type="match status" value="2"/>
</dbReference>
<keyword evidence="1" id="KW-0328">Glycosyltransferase</keyword>
<gene>
    <name evidence="5" type="ORF">MBOU_45900</name>
</gene>
<keyword evidence="2" id="KW-0808">Transferase</keyword>
<accession>A0A7I9YVA3</accession>
<dbReference type="Pfam" id="PF13439">
    <property type="entry name" value="Glyco_transf_4"/>
    <property type="match status" value="1"/>
</dbReference>
<dbReference type="Pfam" id="PF13692">
    <property type="entry name" value="Glyco_trans_1_4"/>
    <property type="match status" value="1"/>
</dbReference>
<name>A0A7I9YVA3_MYCBU</name>
<evidence type="ECO:0000256" key="2">
    <source>
        <dbReference type="ARBA" id="ARBA00022679"/>
    </source>
</evidence>
<evidence type="ECO:0000256" key="3">
    <source>
        <dbReference type="SAM" id="MobiDB-lite"/>
    </source>
</evidence>
<dbReference type="PANTHER" id="PTHR12526">
    <property type="entry name" value="GLYCOSYLTRANSFERASE"/>
    <property type="match status" value="1"/>
</dbReference>
<proteinExistence type="predicted"/>
<protein>
    <recommendedName>
        <fullName evidence="4">Glycosyltransferase subfamily 4-like N-terminal domain-containing protein</fullName>
    </recommendedName>
</protein>
<dbReference type="SUPFAM" id="SSF53756">
    <property type="entry name" value="UDP-Glycosyltransferase/glycogen phosphorylase"/>
    <property type="match status" value="1"/>
</dbReference>